<dbReference type="PANTHER" id="PTHR33254">
    <property type="entry name" value="4-HYDROXY-4-METHYL-2-OXOGLUTARATE ALDOLASE 3-RELATED"/>
    <property type="match status" value="1"/>
</dbReference>
<organism evidence="1 2">
    <name type="scientific">Chromohalobacter sarecensis</name>
    <dbReference type="NCBI Taxonomy" id="245294"/>
    <lineage>
        <taxon>Bacteria</taxon>
        <taxon>Pseudomonadati</taxon>
        <taxon>Pseudomonadota</taxon>
        <taxon>Gammaproteobacteria</taxon>
        <taxon>Oceanospirillales</taxon>
        <taxon>Halomonadaceae</taxon>
        <taxon>Chromohalobacter</taxon>
    </lineage>
</organism>
<evidence type="ECO:0000313" key="2">
    <source>
        <dbReference type="Proteomes" id="UP001596030"/>
    </source>
</evidence>
<dbReference type="RefSeq" id="WP_246974172.1">
    <property type="nucleotide sequence ID" value="NZ_JAKGAN010000005.1"/>
</dbReference>
<keyword evidence="2" id="KW-1185">Reference proteome</keyword>
<name>A0ABV9D2C0_9GAMM</name>
<dbReference type="Gene3D" id="3.50.30.40">
    <property type="entry name" value="Ribonuclease E inhibitor RraA/RraA-like"/>
    <property type="match status" value="1"/>
</dbReference>
<dbReference type="InterPro" id="IPR014165">
    <property type="entry name" value="LigK_PcmE"/>
</dbReference>
<dbReference type="EMBL" id="JBHSEU010000016">
    <property type="protein sequence ID" value="MFC4539167.1"/>
    <property type="molecule type" value="Genomic_DNA"/>
</dbReference>
<dbReference type="CDD" id="cd16841">
    <property type="entry name" value="RraA_family"/>
    <property type="match status" value="1"/>
</dbReference>
<accession>A0ABV9D2C0</accession>
<comment type="caution">
    <text evidence="1">The sequence shown here is derived from an EMBL/GenBank/DDBJ whole genome shotgun (WGS) entry which is preliminary data.</text>
</comment>
<gene>
    <name evidence="1" type="ORF">ACFO0U_10305</name>
</gene>
<evidence type="ECO:0000313" key="1">
    <source>
        <dbReference type="EMBL" id="MFC4539167.1"/>
    </source>
</evidence>
<dbReference type="SUPFAM" id="SSF89562">
    <property type="entry name" value="RraA-like"/>
    <property type="match status" value="1"/>
</dbReference>
<proteinExistence type="predicted"/>
<sequence>MTTSHIATALETPGIVVRDFPRAEREHIDALGEQGVATVHEAQGRKGLLDPAIRPIQQDHGISGSAVTALVSPGDNWMFHVAVEQCQPGDILVVATRSPCIDGYFGDLLATSLQARGVRGLVLDGGVRDTRTLREMGFAVWSRAVHAQGTVKETLGSVNIPVVCAGQWINPGDIVVADDDGVVVVRRDEAESVVAASRKRAAAEEDKRVRLANGELGLDIYDMRQRLADKGLTYYDDPQALARAMERSS</sequence>
<dbReference type="InterPro" id="IPR036704">
    <property type="entry name" value="RraA/RraA-like_sf"/>
</dbReference>
<dbReference type="PANTHER" id="PTHR33254:SF16">
    <property type="entry name" value="BLR3842 PROTEIN"/>
    <property type="match status" value="1"/>
</dbReference>
<dbReference type="NCBIfam" id="NF006731">
    <property type="entry name" value="PRK09262.1"/>
    <property type="match status" value="1"/>
</dbReference>
<dbReference type="Pfam" id="PF03737">
    <property type="entry name" value="RraA-like"/>
    <property type="match status" value="1"/>
</dbReference>
<dbReference type="Proteomes" id="UP001596030">
    <property type="component" value="Unassembled WGS sequence"/>
</dbReference>
<reference evidence="2" key="1">
    <citation type="journal article" date="2019" name="Int. J. Syst. Evol. Microbiol.">
        <title>The Global Catalogue of Microorganisms (GCM) 10K type strain sequencing project: providing services to taxonomists for standard genome sequencing and annotation.</title>
        <authorList>
            <consortium name="The Broad Institute Genomics Platform"/>
            <consortium name="The Broad Institute Genome Sequencing Center for Infectious Disease"/>
            <person name="Wu L."/>
            <person name="Ma J."/>
        </authorList>
    </citation>
    <scope>NUCLEOTIDE SEQUENCE [LARGE SCALE GENOMIC DNA]</scope>
    <source>
        <strain evidence="2">CGMCC 1.12121</strain>
    </source>
</reference>
<protein>
    <submittedName>
        <fullName evidence="1">4-carboxy-4-hydroxy-2-oxoadipate aldolase/oxaloacetate decarboxylase</fullName>
    </submittedName>
</protein>
<dbReference type="InterPro" id="IPR005493">
    <property type="entry name" value="RraA/RraA-like"/>
</dbReference>
<dbReference type="NCBIfam" id="TIGR02798">
    <property type="entry name" value="ligK_PcmE"/>
    <property type="match status" value="1"/>
</dbReference>